<gene>
    <name evidence="8" type="ORF">MAF45_00555</name>
</gene>
<evidence type="ECO:0000256" key="6">
    <source>
        <dbReference type="SAM" id="Phobius"/>
    </source>
</evidence>
<evidence type="ECO:0000256" key="2">
    <source>
        <dbReference type="ARBA" id="ARBA00007362"/>
    </source>
</evidence>
<organism evidence="8 9">
    <name type="scientific">Mesosutterella porci</name>
    <dbReference type="NCBI Taxonomy" id="2915351"/>
    <lineage>
        <taxon>Bacteria</taxon>
        <taxon>Pseudomonadati</taxon>
        <taxon>Pseudomonadota</taxon>
        <taxon>Betaproteobacteria</taxon>
        <taxon>Burkholderiales</taxon>
        <taxon>Sutterellaceae</taxon>
        <taxon>Mesosutterella</taxon>
    </lineage>
</organism>
<evidence type="ECO:0000256" key="5">
    <source>
        <dbReference type="ARBA" id="ARBA00023136"/>
    </source>
</evidence>
<dbReference type="InterPro" id="IPR000620">
    <property type="entry name" value="EamA_dom"/>
</dbReference>
<evidence type="ECO:0000256" key="1">
    <source>
        <dbReference type="ARBA" id="ARBA00004141"/>
    </source>
</evidence>
<evidence type="ECO:0000259" key="7">
    <source>
        <dbReference type="Pfam" id="PF00892"/>
    </source>
</evidence>
<feature type="transmembrane region" description="Helical" evidence="6">
    <location>
        <begin position="127"/>
        <end position="145"/>
    </location>
</feature>
<feature type="transmembrane region" description="Helical" evidence="6">
    <location>
        <begin position="38"/>
        <end position="57"/>
    </location>
</feature>
<comment type="caution">
    <text evidence="8">The sequence shown here is derived from an EMBL/GenBank/DDBJ whole genome shotgun (WGS) entry which is preliminary data.</text>
</comment>
<feature type="transmembrane region" description="Helical" evidence="6">
    <location>
        <begin position="77"/>
        <end position="96"/>
    </location>
</feature>
<name>A0ABS9MPJ1_9BURK</name>
<evidence type="ECO:0000256" key="3">
    <source>
        <dbReference type="ARBA" id="ARBA00022692"/>
    </source>
</evidence>
<reference evidence="8 9" key="1">
    <citation type="submission" date="2022-02" db="EMBL/GenBank/DDBJ databases">
        <title>Mesosutterella porci, a novel member of the family Sutterellaceae from pig feces.</title>
        <authorList>
            <person name="Wylensek D."/>
            <person name="Clavel T."/>
        </authorList>
    </citation>
    <scope>NUCLEOTIDE SEQUENCE [LARGE SCALE GENOMIC DNA]</scope>
    <source>
        <strain evidence="9">oilRF-744-wt-GAM-9</strain>
    </source>
</reference>
<dbReference type="InterPro" id="IPR037185">
    <property type="entry name" value="EmrE-like"/>
</dbReference>
<dbReference type="PANTHER" id="PTHR32322:SF2">
    <property type="entry name" value="EAMA DOMAIN-CONTAINING PROTEIN"/>
    <property type="match status" value="1"/>
</dbReference>
<keyword evidence="4 6" id="KW-1133">Transmembrane helix</keyword>
<feature type="transmembrane region" description="Helical" evidence="6">
    <location>
        <begin position="102"/>
        <end position="120"/>
    </location>
</feature>
<feature type="domain" description="EamA" evidence="7">
    <location>
        <begin position="6"/>
        <end position="144"/>
    </location>
</feature>
<feature type="domain" description="EamA" evidence="7">
    <location>
        <begin position="157"/>
        <end position="289"/>
    </location>
</feature>
<evidence type="ECO:0000313" key="8">
    <source>
        <dbReference type="EMBL" id="MCG5029948.1"/>
    </source>
</evidence>
<dbReference type="SUPFAM" id="SSF103481">
    <property type="entry name" value="Multidrug resistance efflux transporter EmrE"/>
    <property type="match status" value="2"/>
</dbReference>
<protein>
    <submittedName>
        <fullName evidence="8">DMT family transporter</fullName>
    </submittedName>
</protein>
<comment type="similarity">
    <text evidence="2">Belongs to the EamA transporter family.</text>
</comment>
<evidence type="ECO:0000313" key="9">
    <source>
        <dbReference type="Proteomes" id="UP001297600"/>
    </source>
</evidence>
<evidence type="ECO:0000256" key="4">
    <source>
        <dbReference type="ARBA" id="ARBA00022989"/>
    </source>
</evidence>
<keyword evidence="5 6" id="KW-0472">Membrane</keyword>
<dbReference type="RefSeq" id="WP_237977604.1">
    <property type="nucleotide sequence ID" value="NZ_JAKNCT010000001.1"/>
</dbReference>
<feature type="transmembrane region" description="Helical" evidence="6">
    <location>
        <begin position="186"/>
        <end position="209"/>
    </location>
</feature>
<keyword evidence="9" id="KW-1185">Reference proteome</keyword>
<proteinExistence type="inferred from homology"/>
<dbReference type="Pfam" id="PF00892">
    <property type="entry name" value="EamA"/>
    <property type="match status" value="2"/>
</dbReference>
<dbReference type="EMBL" id="JAKNCT010000001">
    <property type="protein sequence ID" value="MCG5029948.1"/>
    <property type="molecule type" value="Genomic_DNA"/>
</dbReference>
<accession>A0ABS9MPJ1</accession>
<feature type="transmembrane region" description="Helical" evidence="6">
    <location>
        <begin position="215"/>
        <end position="237"/>
    </location>
</feature>
<dbReference type="Proteomes" id="UP001297600">
    <property type="component" value="Unassembled WGS sequence"/>
</dbReference>
<comment type="subcellular location">
    <subcellularLocation>
        <location evidence="1">Membrane</location>
        <topology evidence="1">Multi-pass membrane protein</topology>
    </subcellularLocation>
</comment>
<dbReference type="PANTHER" id="PTHR32322">
    <property type="entry name" value="INNER MEMBRANE TRANSPORTER"/>
    <property type="match status" value="1"/>
</dbReference>
<feature type="transmembrane region" description="Helical" evidence="6">
    <location>
        <begin position="151"/>
        <end position="174"/>
    </location>
</feature>
<dbReference type="InterPro" id="IPR050638">
    <property type="entry name" value="AA-Vitamin_Transporters"/>
</dbReference>
<sequence>MKSAKLGAALAFSAGACWGIMGVTAQYLFEFFSFTAEGLVALRLIAGGLLILAFEALWFRKDILGPMRDPHNRRDIFFYGLGTGLMQYTFFLAIAASNAGTAAVLSGAIPLFLLLWQVRAEHRPPRVIELVCVLLAAFGITLLVTKGSLDALDFSVTGVAMGLVSALCGAFCSIEPQRVLRRVSPVLVTGWGLFLGGLLILAAAPGGLANGIWSLRSLLCVLVVVVVGTVTAFVCYLTSLRLITAPTAGLLSCSEPLTAVVFTALVLGTRFEPMELVGAACIVGCVLLVDKTACSRKSA</sequence>
<dbReference type="PROSITE" id="PS51257">
    <property type="entry name" value="PROKAR_LIPOPROTEIN"/>
    <property type="match status" value="1"/>
</dbReference>
<keyword evidence="3 6" id="KW-0812">Transmembrane</keyword>